<organism evidence="2 3">
    <name type="scientific">Paralabilibaculum antarcticum</name>
    <dbReference type="NCBI Taxonomy" id="2912572"/>
    <lineage>
        <taxon>Bacteria</taxon>
        <taxon>Pseudomonadati</taxon>
        <taxon>Bacteroidota</taxon>
        <taxon>Bacteroidia</taxon>
        <taxon>Marinilabiliales</taxon>
        <taxon>Marinifilaceae</taxon>
        <taxon>Paralabilibaculum</taxon>
    </lineage>
</organism>
<proteinExistence type="predicted"/>
<reference evidence="2 3" key="1">
    <citation type="submission" date="2022-01" db="EMBL/GenBank/DDBJ databases">
        <title>Labilibaculum sp. nov, a marine bacterium isolated from Antarctica.</title>
        <authorList>
            <person name="Dai W."/>
        </authorList>
    </citation>
    <scope>NUCLEOTIDE SEQUENCE [LARGE SCALE GENOMIC DNA]</scope>
    <source>
        <strain evidence="2 3">DW002</strain>
    </source>
</reference>
<dbReference type="EMBL" id="JAKJSC010000001">
    <property type="protein sequence ID" value="MDE5417653.1"/>
    <property type="molecule type" value="Genomic_DNA"/>
</dbReference>
<protein>
    <submittedName>
        <fullName evidence="2">DUF3570 domain-containing protein</fullName>
    </submittedName>
</protein>
<dbReference type="RefSeq" id="WP_275108995.1">
    <property type="nucleotide sequence ID" value="NZ_JAKJSC010000001.1"/>
</dbReference>
<keyword evidence="1" id="KW-0732">Signal</keyword>
<evidence type="ECO:0000256" key="1">
    <source>
        <dbReference type="SAM" id="SignalP"/>
    </source>
</evidence>
<dbReference type="InterPro" id="IPR021953">
    <property type="entry name" value="DUF3570"/>
</dbReference>
<keyword evidence="3" id="KW-1185">Reference proteome</keyword>
<feature type="signal peptide" evidence="1">
    <location>
        <begin position="1"/>
        <end position="21"/>
    </location>
</feature>
<dbReference type="Proteomes" id="UP001528920">
    <property type="component" value="Unassembled WGS sequence"/>
</dbReference>
<sequence>MQLKKLFTLLLLAGISVTGFAQTDKNSIDDKQEDSRKKVKTDKAPEDFKTTEVNFLLNYYEQDGDHSPVTGGQGTEELSNVAPSFVVHIPMDSLSSLDLNFGIDIYSSASTDNIDFFEAADNKSSASGMDARAHINASYSRKLAKSGNDYSFMAGFSQEYDVSSFNFGGSYTLNSKDQNRSLTIDGLFMNDTWNLLYPVEIRDNIAKKTITDDTRTTVKFGLSYSQVINKRLQALFSAEVVSQRGLLSTPFHRVFFDDANIGDSNAILRNLSHVERLDDSRIKIPVSMRFNYYLSDFIRVKTFYRFYTDSWGISAHTASLELPMMVSPSFIVSPFVRYHTQTAADDFYDFGQASASNTPEFYTSDYDLSDLNSVKIGVGLQYSPVMGVSNFKSPFRKNKTAQLKSIGLRTAYYDRSDGLNAWMVSLDFGFTF</sequence>
<accession>A0ABT5VQF8</accession>
<evidence type="ECO:0000313" key="3">
    <source>
        <dbReference type="Proteomes" id="UP001528920"/>
    </source>
</evidence>
<dbReference type="Pfam" id="PF12094">
    <property type="entry name" value="DUF3570"/>
    <property type="match status" value="1"/>
</dbReference>
<name>A0ABT5VQF8_9BACT</name>
<gene>
    <name evidence="2" type="ORF">L3049_06495</name>
</gene>
<comment type="caution">
    <text evidence="2">The sequence shown here is derived from an EMBL/GenBank/DDBJ whole genome shotgun (WGS) entry which is preliminary data.</text>
</comment>
<evidence type="ECO:0000313" key="2">
    <source>
        <dbReference type="EMBL" id="MDE5417653.1"/>
    </source>
</evidence>
<feature type="chain" id="PRO_5046626449" evidence="1">
    <location>
        <begin position="22"/>
        <end position="432"/>
    </location>
</feature>